<evidence type="ECO:0000313" key="2">
    <source>
        <dbReference type="EMBL" id="CAJ1930886.1"/>
    </source>
</evidence>
<evidence type="ECO:0000313" key="3">
    <source>
        <dbReference type="Proteomes" id="UP001189624"/>
    </source>
</evidence>
<keyword evidence="1" id="KW-0175">Coiled coil</keyword>
<dbReference type="EMBL" id="OY731399">
    <property type="protein sequence ID" value="CAJ1930886.1"/>
    <property type="molecule type" value="Genomic_DNA"/>
</dbReference>
<keyword evidence="3" id="KW-1185">Reference proteome</keyword>
<reference evidence="2" key="1">
    <citation type="submission" date="2023-10" db="EMBL/GenBank/DDBJ databases">
        <authorList>
            <person name="Domelevo Entfellner J.-B."/>
        </authorList>
    </citation>
    <scope>NUCLEOTIDE SEQUENCE</scope>
</reference>
<protein>
    <submittedName>
        <fullName evidence="2">Uncharacterized protein</fullName>
    </submittedName>
</protein>
<dbReference type="Gramene" id="rna-AYBTSS11_LOCUS4950">
    <property type="protein sequence ID" value="CAJ1930886.1"/>
    <property type="gene ID" value="gene-AYBTSS11_LOCUS4950"/>
</dbReference>
<dbReference type="PANTHER" id="PTHR35692:SF5">
    <property type="entry name" value="REMORIN C-TERMINAL DOMAIN-CONTAINING PROTEIN"/>
    <property type="match status" value="1"/>
</dbReference>
<accession>A0AA86V4B3</accession>
<organism evidence="2 3">
    <name type="scientific">Sphenostylis stenocarpa</name>
    <dbReference type="NCBI Taxonomy" id="92480"/>
    <lineage>
        <taxon>Eukaryota</taxon>
        <taxon>Viridiplantae</taxon>
        <taxon>Streptophyta</taxon>
        <taxon>Embryophyta</taxon>
        <taxon>Tracheophyta</taxon>
        <taxon>Spermatophyta</taxon>
        <taxon>Magnoliopsida</taxon>
        <taxon>eudicotyledons</taxon>
        <taxon>Gunneridae</taxon>
        <taxon>Pentapetalae</taxon>
        <taxon>rosids</taxon>
        <taxon>fabids</taxon>
        <taxon>Fabales</taxon>
        <taxon>Fabaceae</taxon>
        <taxon>Papilionoideae</taxon>
        <taxon>50 kb inversion clade</taxon>
        <taxon>NPAAA clade</taxon>
        <taxon>indigoferoid/millettioid clade</taxon>
        <taxon>Phaseoleae</taxon>
        <taxon>Sphenostylis</taxon>
    </lineage>
</organism>
<proteinExistence type="predicted"/>
<gene>
    <name evidence="2" type="ORF">AYBTSS11_LOCUS4950</name>
</gene>
<dbReference type="PANTHER" id="PTHR35692">
    <property type="entry name" value="F26F24.11"/>
    <property type="match status" value="1"/>
</dbReference>
<dbReference type="Proteomes" id="UP001189624">
    <property type="component" value="Chromosome 2"/>
</dbReference>
<dbReference type="AlphaFoldDB" id="A0AA86V4B3"/>
<feature type="coiled-coil region" evidence="1">
    <location>
        <begin position="56"/>
        <end position="87"/>
    </location>
</feature>
<sequence>MMESDYRGGSACCFCFSSGKKSVERNGKSSGVLGSEDVEWGKNDEMMLSDRSTFCVKEQEKRLKKALEEEERVSKEAERVVQWVKQESARIDVSTIKSILSDPPKEPNLM</sequence>
<evidence type="ECO:0000256" key="1">
    <source>
        <dbReference type="SAM" id="Coils"/>
    </source>
</evidence>
<name>A0AA86V4B3_9FABA</name>